<dbReference type="Proteomes" id="UP000000763">
    <property type="component" value="Chromosome 8"/>
</dbReference>
<protein>
    <submittedName>
        <fullName evidence="1">Uncharacterized protein</fullName>
    </submittedName>
</protein>
<name>Q84QP1_ORYSJ</name>
<organism evidence="1 3">
    <name type="scientific">Oryza sativa subsp. japonica</name>
    <name type="common">Rice</name>
    <dbReference type="NCBI Taxonomy" id="39947"/>
    <lineage>
        <taxon>Eukaryota</taxon>
        <taxon>Viridiplantae</taxon>
        <taxon>Streptophyta</taxon>
        <taxon>Embryophyta</taxon>
        <taxon>Tracheophyta</taxon>
        <taxon>Spermatophyta</taxon>
        <taxon>Magnoliopsida</taxon>
        <taxon>Liliopsida</taxon>
        <taxon>Poales</taxon>
        <taxon>Poaceae</taxon>
        <taxon>BOP clade</taxon>
        <taxon>Oryzoideae</taxon>
        <taxon>Oryzeae</taxon>
        <taxon>Oryzinae</taxon>
        <taxon>Oryza</taxon>
        <taxon>Oryza sativa</taxon>
    </lineage>
</organism>
<dbReference type="EMBL" id="AP003799">
    <property type="protein sequence ID" value="BAC75829.1"/>
    <property type="molecule type" value="Genomic_DNA"/>
</dbReference>
<reference evidence="2" key="2">
    <citation type="submission" date="2001-07" db="EMBL/GenBank/DDBJ databases">
        <title>Oryza sativa nipponbare(GA3) genomic DNA, chromosome 8, BAC clone:OJ1119_E09.</title>
        <authorList>
            <person name="Sasaki T."/>
            <person name="Matsumoto T."/>
            <person name="Yamamoto K."/>
        </authorList>
    </citation>
    <scope>NUCLEOTIDE SEQUENCE</scope>
</reference>
<reference evidence="3" key="3">
    <citation type="journal article" date="2005" name="Nature">
        <title>The map-based sequence of the rice genome.</title>
        <authorList>
            <consortium name="International rice genome sequencing project (IRGSP)"/>
            <person name="Matsumoto T."/>
            <person name="Wu J."/>
            <person name="Kanamori H."/>
            <person name="Katayose Y."/>
            <person name="Fujisawa M."/>
            <person name="Namiki N."/>
            <person name="Mizuno H."/>
            <person name="Yamamoto K."/>
            <person name="Antonio B.A."/>
            <person name="Baba T."/>
            <person name="Sakata K."/>
            <person name="Nagamura Y."/>
            <person name="Aoki H."/>
            <person name="Arikawa K."/>
            <person name="Arita K."/>
            <person name="Bito T."/>
            <person name="Chiden Y."/>
            <person name="Fujitsuka N."/>
            <person name="Fukunaka R."/>
            <person name="Hamada M."/>
            <person name="Harada C."/>
            <person name="Hayashi A."/>
            <person name="Hijishita S."/>
            <person name="Honda M."/>
            <person name="Hosokawa S."/>
            <person name="Ichikawa Y."/>
            <person name="Idonuma A."/>
            <person name="Iijima M."/>
            <person name="Ikeda M."/>
            <person name="Ikeno M."/>
            <person name="Ito K."/>
            <person name="Ito S."/>
            <person name="Ito T."/>
            <person name="Ito Y."/>
            <person name="Ito Y."/>
            <person name="Iwabuchi A."/>
            <person name="Kamiya K."/>
            <person name="Karasawa W."/>
            <person name="Kurita K."/>
            <person name="Katagiri S."/>
            <person name="Kikuta A."/>
            <person name="Kobayashi H."/>
            <person name="Kobayashi N."/>
            <person name="Machita K."/>
            <person name="Maehara T."/>
            <person name="Masukawa M."/>
            <person name="Mizubayashi T."/>
            <person name="Mukai Y."/>
            <person name="Nagasaki H."/>
            <person name="Nagata Y."/>
            <person name="Naito S."/>
            <person name="Nakashima M."/>
            <person name="Nakama Y."/>
            <person name="Nakamichi Y."/>
            <person name="Nakamura M."/>
            <person name="Meguro A."/>
            <person name="Negishi M."/>
            <person name="Ohta I."/>
            <person name="Ohta T."/>
            <person name="Okamoto M."/>
            <person name="Ono N."/>
            <person name="Saji S."/>
            <person name="Sakaguchi M."/>
            <person name="Sakai K."/>
            <person name="Shibata M."/>
            <person name="Shimokawa T."/>
            <person name="Song J."/>
            <person name="Takazaki Y."/>
            <person name="Terasawa K."/>
            <person name="Tsugane M."/>
            <person name="Tsuji K."/>
            <person name="Ueda S."/>
            <person name="Waki K."/>
            <person name="Yamagata H."/>
            <person name="Yamamoto M."/>
            <person name="Yamamoto S."/>
            <person name="Yamane H."/>
            <person name="Yoshiki S."/>
            <person name="Yoshihara R."/>
            <person name="Yukawa K."/>
            <person name="Zhong H."/>
            <person name="Yano M."/>
            <person name="Yuan Q."/>
            <person name="Ouyang S."/>
            <person name="Liu J."/>
            <person name="Jones K.M."/>
            <person name="Gansberger K."/>
            <person name="Moffat K."/>
            <person name="Hill J."/>
            <person name="Bera J."/>
            <person name="Fadrosh D."/>
            <person name="Jin S."/>
            <person name="Johri S."/>
            <person name="Kim M."/>
            <person name="Overton L."/>
            <person name="Reardon M."/>
            <person name="Tsitrin T."/>
            <person name="Vuong H."/>
            <person name="Weaver B."/>
            <person name="Ciecko A."/>
            <person name="Tallon L."/>
            <person name="Jackson J."/>
            <person name="Pai G."/>
            <person name="Aken S.V."/>
            <person name="Utterback T."/>
            <person name="Reidmuller S."/>
            <person name="Feldblyum T."/>
            <person name="Hsiao J."/>
            <person name="Zismann V."/>
            <person name="Iobst S."/>
            <person name="de Vazeille A.R."/>
            <person name="Buell C.R."/>
            <person name="Ying K."/>
            <person name="Li Y."/>
            <person name="Lu T."/>
            <person name="Huang Y."/>
            <person name="Zhao Q."/>
            <person name="Feng Q."/>
            <person name="Zhang L."/>
            <person name="Zhu J."/>
            <person name="Weng Q."/>
            <person name="Mu J."/>
            <person name="Lu Y."/>
            <person name="Fan D."/>
            <person name="Liu Y."/>
            <person name="Guan J."/>
            <person name="Zhang Y."/>
            <person name="Yu S."/>
            <person name="Liu X."/>
            <person name="Zhang Y."/>
            <person name="Hong G."/>
            <person name="Han B."/>
            <person name="Choisne N."/>
            <person name="Demange N."/>
            <person name="Orjeda G."/>
            <person name="Samain S."/>
            <person name="Cattolico L."/>
            <person name="Pelletier E."/>
            <person name="Couloux A."/>
            <person name="Segurens B."/>
            <person name="Wincker P."/>
            <person name="D'Hont A."/>
            <person name="Scarpelli C."/>
            <person name="Weissenbach J."/>
            <person name="Salanoubat M."/>
            <person name="Quetier F."/>
            <person name="Yu Y."/>
            <person name="Kim H.R."/>
            <person name="Rambo T."/>
            <person name="Currie J."/>
            <person name="Collura K."/>
            <person name="Luo M."/>
            <person name="Yang T."/>
            <person name="Ammiraju J.S.S."/>
            <person name="Engler F."/>
            <person name="Soderlund C."/>
            <person name="Wing R.A."/>
            <person name="Palmer L.E."/>
            <person name="de la Bastide M."/>
            <person name="Spiegel L."/>
            <person name="Nascimento L."/>
            <person name="Zutavern T."/>
            <person name="O'Shaughnessy A."/>
            <person name="Dike S."/>
            <person name="Dedhia N."/>
            <person name="Preston R."/>
            <person name="Balija V."/>
            <person name="McCombie W.R."/>
            <person name="Chow T."/>
            <person name="Chen H."/>
            <person name="Chung M."/>
            <person name="Chen C."/>
            <person name="Shaw J."/>
            <person name="Wu H."/>
            <person name="Hsiao K."/>
            <person name="Chao Y."/>
            <person name="Chu M."/>
            <person name="Cheng C."/>
            <person name="Hour A."/>
            <person name="Lee P."/>
            <person name="Lin S."/>
            <person name="Lin Y."/>
            <person name="Liou J."/>
            <person name="Liu S."/>
            <person name="Hsing Y."/>
            <person name="Raghuvanshi S."/>
            <person name="Mohanty A."/>
            <person name="Bharti A.K."/>
            <person name="Gaur A."/>
            <person name="Gupta V."/>
            <person name="Kumar D."/>
            <person name="Ravi V."/>
            <person name="Vij S."/>
            <person name="Kapur A."/>
            <person name="Khurana P."/>
            <person name="Khurana P."/>
            <person name="Khurana J.P."/>
            <person name="Tyagi A.K."/>
            <person name="Gaikwad K."/>
            <person name="Singh A."/>
            <person name="Dalal V."/>
            <person name="Srivastava S."/>
            <person name="Dixit A."/>
            <person name="Pal A.K."/>
            <person name="Ghazi I.A."/>
            <person name="Yadav M."/>
            <person name="Pandit A."/>
            <person name="Bhargava A."/>
            <person name="Sureshbabu K."/>
            <person name="Batra K."/>
            <person name="Sharma T.R."/>
            <person name="Mohapatra T."/>
            <person name="Singh N.K."/>
            <person name="Messing J."/>
            <person name="Nelson A.B."/>
            <person name="Fuks G."/>
            <person name="Kavchok S."/>
            <person name="Keizer G."/>
            <person name="Linton E."/>
            <person name="Llaca V."/>
            <person name="Song R."/>
            <person name="Tanyolac B."/>
            <person name="Young S."/>
            <person name="Ho-Il K."/>
            <person name="Hahn J.H."/>
            <person name="Sangsakoo G."/>
            <person name="Vanavichit A."/>
            <person name="de Mattos Luiz.A.T."/>
            <person name="Zimmer P.D."/>
            <person name="Malone G."/>
            <person name="Dellagostin O."/>
            <person name="de Oliveira A.C."/>
            <person name="Bevan M."/>
            <person name="Bancroft I."/>
            <person name="Minx P."/>
            <person name="Cordum H."/>
            <person name="Wilson R."/>
            <person name="Cheng Z."/>
            <person name="Jin W."/>
            <person name="Jiang J."/>
            <person name="Leong S.A."/>
            <person name="Iwama H."/>
            <person name="Gojobori T."/>
            <person name="Itoh T."/>
            <person name="Niimura Y."/>
            <person name="Fujii Y."/>
            <person name="Habara T."/>
            <person name="Sakai H."/>
            <person name="Sato Y."/>
            <person name="Wilson G."/>
            <person name="Kumar K."/>
            <person name="McCouch S."/>
            <person name="Juretic N."/>
            <person name="Hoen D."/>
            <person name="Wright S."/>
            <person name="Bruskiewich R."/>
            <person name="Bureau T."/>
            <person name="Miyao A."/>
            <person name="Hirochika H."/>
            <person name="Nishikawa T."/>
            <person name="Kadowaki K."/>
            <person name="Sugiura M."/>
            <person name="Burr B."/>
            <person name="Sasaki T."/>
        </authorList>
    </citation>
    <scope>NUCLEOTIDE SEQUENCE [LARGE SCALE GENOMIC DNA]</scope>
    <source>
        <strain evidence="3">cv. Nipponbare</strain>
    </source>
</reference>
<proteinExistence type="predicted"/>
<evidence type="ECO:0000313" key="3">
    <source>
        <dbReference type="Proteomes" id="UP000000763"/>
    </source>
</evidence>
<dbReference type="EMBL" id="AP003877">
    <property type="protein sequence ID" value="BAD03036.1"/>
    <property type="molecule type" value="Genomic_DNA"/>
</dbReference>
<reference evidence="1" key="1">
    <citation type="submission" date="2001-07" db="EMBL/GenBank/DDBJ databases">
        <title>Oryza sativa nipponbare(GA3) genomic DNA, chromosome 8, BAC clone:OJ1006_H01.</title>
        <authorList>
            <person name="Sasaki T."/>
            <person name="Matsumoto T."/>
            <person name="Yamamoto K."/>
        </authorList>
    </citation>
    <scope>NUCLEOTIDE SEQUENCE</scope>
</reference>
<accession>Q84QP1</accession>
<evidence type="ECO:0000313" key="1">
    <source>
        <dbReference type="EMBL" id="BAC75829.1"/>
    </source>
</evidence>
<sequence>MTGVSQPVLSKNPGNARTPFAADNVTFRAHGDSSSWNSRCYGLSLSDEQLADLAFQGLSAAIRERFFCHEFDNHAHLMQIVSAHESRLQEAKEY</sequence>
<reference evidence="3" key="4">
    <citation type="journal article" date="2008" name="Nucleic Acids Res.">
        <title>The rice annotation project database (RAP-DB): 2008 update.</title>
        <authorList>
            <consortium name="The rice annotation project (RAP)"/>
        </authorList>
    </citation>
    <scope>GENOME REANNOTATION</scope>
    <source>
        <strain evidence="3">cv. Nipponbare</strain>
    </source>
</reference>
<dbReference type="AlphaFoldDB" id="Q84QP1"/>
<evidence type="ECO:0000313" key="2">
    <source>
        <dbReference type="EMBL" id="BAD03036.1"/>
    </source>
</evidence>
<gene>
    <name evidence="1" type="primary">OJ1006_H01.102</name>
    <name evidence="2" type="ORF">OJ1119_E09.26</name>
</gene>